<sequence length="205" mass="23351">MSKRRVVSADLNDEEESYQHSSVVPVPIFAPILPPKLSSISHEALVKWKKRRVEYEAKMRARCRSSGEDYNLVTQGVKESFDLNLLSTFCSLRLRKDVADVTEDQLIAEVTALLGEVKNDDLPDIKELFARELQMDLKETDVDARVLSYFQRFAEIVLEHGLEEVFSGIDGETEKCKRLMSSLAPPVLKEDVKNAVRWTHKEAAK</sequence>
<accession>A0A8S9THW6</accession>
<evidence type="ECO:0000313" key="2">
    <source>
        <dbReference type="Proteomes" id="UP000704712"/>
    </source>
</evidence>
<gene>
    <name evidence="1" type="ORF">GN958_ATG22403</name>
</gene>
<organism evidence="1 2">
    <name type="scientific">Phytophthora infestans</name>
    <name type="common">Potato late blight agent</name>
    <name type="synonym">Botrytis infestans</name>
    <dbReference type="NCBI Taxonomy" id="4787"/>
    <lineage>
        <taxon>Eukaryota</taxon>
        <taxon>Sar</taxon>
        <taxon>Stramenopiles</taxon>
        <taxon>Oomycota</taxon>
        <taxon>Peronosporomycetes</taxon>
        <taxon>Peronosporales</taxon>
        <taxon>Peronosporaceae</taxon>
        <taxon>Phytophthora</taxon>
    </lineage>
</organism>
<protein>
    <submittedName>
        <fullName evidence="1">Uncharacterized protein</fullName>
    </submittedName>
</protein>
<proteinExistence type="predicted"/>
<reference evidence="1" key="1">
    <citation type="submission" date="2020-03" db="EMBL/GenBank/DDBJ databases">
        <title>Hybrid Assembly of Korean Phytophthora infestans isolates.</title>
        <authorList>
            <person name="Prokchorchik M."/>
            <person name="Lee Y."/>
            <person name="Seo J."/>
            <person name="Cho J.-H."/>
            <person name="Park Y.-E."/>
            <person name="Jang D.-C."/>
            <person name="Im J.-S."/>
            <person name="Choi J.-G."/>
            <person name="Park H.-J."/>
            <person name="Lee G.-B."/>
            <person name="Lee Y.-G."/>
            <person name="Hong S.-Y."/>
            <person name="Cho K."/>
            <person name="Sohn K.H."/>
        </authorList>
    </citation>
    <scope>NUCLEOTIDE SEQUENCE</scope>
    <source>
        <strain evidence="1">KR_2_A2</strain>
    </source>
</reference>
<comment type="caution">
    <text evidence="1">The sequence shown here is derived from an EMBL/GenBank/DDBJ whole genome shotgun (WGS) entry which is preliminary data.</text>
</comment>
<evidence type="ECO:0000313" key="1">
    <source>
        <dbReference type="EMBL" id="KAF4128325.1"/>
    </source>
</evidence>
<dbReference type="EMBL" id="JAACNO010003127">
    <property type="protein sequence ID" value="KAF4128325.1"/>
    <property type="molecule type" value="Genomic_DNA"/>
</dbReference>
<name>A0A8S9THW6_PHYIN</name>
<dbReference type="AlphaFoldDB" id="A0A8S9THW6"/>
<dbReference type="Proteomes" id="UP000704712">
    <property type="component" value="Unassembled WGS sequence"/>
</dbReference>